<dbReference type="SMART" id="SM00714">
    <property type="entry name" value="LITAF"/>
    <property type="match status" value="1"/>
</dbReference>
<proteinExistence type="inferred from homology"/>
<accession>A0A0B6XXI5</accession>
<dbReference type="AlphaFoldDB" id="A0A0B6XXI5"/>
<feature type="compositionally biased region" description="Pro residues" evidence="8">
    <location>
        <begin position="16"/>
        <end position="31"/>
    </location>
</feature>
<feature type="domain" description="LITAF" evidence="10">
    <location>
        <begin position="66"/>
        <end position="151"/>
    </location>
</feature>
<evidence type="ECO:0000259" key="10">
    <source>
        <dbReference type="PROSITE" id="PS51837"/>
    </source>
</evidence>
<dbReference type="PANTHER" id="PTHR23292">
    <property type="entry name" value="LIPOPOLYSACCHARIDE-INDUCED TUMOR NECROSIS FACTOR-ALPHA FACTOR"/>
    <property type="match status" value="1"/>
</dbReference>
<feature type="non-terminal residue" evidence="11">
    <location>
        <position position="1"/>
    </location>
</feature>
<dbReference type="InterPro" id="IPR006629">
    <property type="entry name" value="LITAF"/>
</dbReference>
<keyword evidence="9" id="KW-1133">Transmembrane helix</keyword>
<keyword evidence="6" id="KW-0862">Zinc</keyword>
<evidence type="ECO:0000256" key="2">
    <source>
        <dbReference type="ARBA" id="ARBA00004481"/>
    </source>
</evidence>
<dbReference type="GO" id="GO:0005765">
    <property type="term" value="C:lysosomal membrane"/>
    <property type="evidence" value="ECO:0007669"/>
    <property type="project" value="UniProtKB-SubCell"/>
</dbReference>
<feature type="region of interest" description="Disordered" evidence="8">
    <location>
        <begin position="1"/>
        <end position="49"/>
    </location>
</feature>
<dbReference type="InterPro" id="IPR037519">
    <property type="entry name" value="LITAF_fam"/>
</dbReference>
<sequence length="153" mass="16647">ETLKTKMETDPAKINDPPPRYEPPAPAPYPSFAPGQAQGNLPSQGYPPSQGMNAQYAQTTVVIQQPQSMAISGSTYRYSQYPALIICQHCQATVTTTMNYETGLLTWAVAGAICLFGLWLGCCLIPFCITATKDVVHSCPNCKNVVGKFRHFS</sequence>
<evidence type="ECO:0000256" key="7">
    <source>
        <dbReference type="ARBA" id="ARBA00023136"/>
    </source>
</evidence>
<gene>
    <name evidence="11" type="primary">ORF4662</name>
</gene>
<keyword evidence="9" id="KW-0812">Transmembrane</keyword>
<dbReference type="PANTHER" id="PTHR23292:SF6">
    <property type="entry name" value="FI16602P1-RELATED"/>
    <property type="match status" value="1"/>
</dbReference>
<reference evidence="11" key="1">
    <citation type="submission" date="2014-12" db="EMBL/GenBank/DDBJ databases">
        <title>Insight into the proteome of Arion vulgaris.</title>
        <authorList>
            <person name="Aradska J."/>
            <person name="Bulat T."/>
            <person name="Smidak R."/>
            <person name="Sarate P."/>
            <person name="Gangsoo J."/>
            <person name="Sialana F."/>
            <person name="Bilban M."/>
            <person name="Lubec G."/>
        </authorList>
    </citation>
    <scope>NUCLEOTIDE SEQUENCE</scope>
    <source>
        <tissue evidence="11">Skin</tissue>
    </source>
</reference>
<evidence type="ECO:0000313" key="11">
    <source>
        <dbReference type="EMBL" id="CEK48624.1"/>
    </source>
</evidence>
<keyword evidence="5" id="KW-0479">Metal-binding</keyword>
<dbReference type="EMBL" id="HACG01001759">
    <property type="protein sequence ID" value="CEK48624.1"/>
    <property type="molecule type" value="Transcribed_RNA"/>
</dbReference>
<dbReference type="Pfam" id="PF10601">
    <property type="entry name" value="zf-LITAF-like"/>
    <property type="match status" value="1"/>
</dbReference>
<comment type="subcellular location">
    <subcellularLocation>
        <location evidence="2">Endosome membrane</location>
        <topology evidence="2">Peripheral membrane protein</topology>
    </subcellularLocation>
    <subcellularLocation>
        <location evidence="1">Late endosome membrane</location>
    </subcellularLocation>
    <subcellularLocation>
        <location evidence="3">Lysosome membrane</location>
        <topology evidence="3">Peripheral membrane protein</topology>
        <orientation evidence="3">Cytoplasmic side</orientation>
    </subcellularLocation>
</comment>
<evidence type="ECO:0000256" key="8">
    <source>
        <dbReference type="SAM" id="MobiDB-lite"/>
    </source>
</evidence>
<keyword evidence="7 9" id="KW-0472">Membrane</keyword>
<name>A0A0B6XXI5_9EUPU</name>
<feature type="transmembrane region" description="Helical" evidence="9">
    <location>
        <begin position="104"/>
        <end position="129"/>
    </location>
</feature>
<feature type="compositionally biased region" description="Basic and acidic residues" evidence="8">
    <location>
        <begin position="1"/>
        <end position="13"/>
    </location>
</feature>
<protein>
    <recommendedName>
        <fullName evidence="10">LITAF domain-containing protein</fullName>
    </recommendedName>
</protein>
<evidence type="ECO:0000256" key="3">
    <source>
        <dbReference type="ARBA" id="ARBA00004630"/>
    </source>
</evidence>
<dbReference type="GO" id="GO:0008270">
    <property type="term" value="F:zinc ion binding"/>
    <property type="evidence" value="ECO:0007669"/>
    <property type="project" value="TreeGrafter"/>
</dbReference>
<evidence type="ECO:0000256" key="4">
    <source>
        <dbReference type="ARBA" id="ARBA00005975"/>
    </source>
</evidence>
<evidence type="ECO:0000256" key="6">
    <source>
        <dbReference type="ARBA" id="ARBA00022833"/>
    </source>
</evidence>
<feature type="compositionally biased region" description="Polar residues" evidence="8">
    <location>
        <begin position="37"/>
        <end position="49"/>
    </location>
</feature>
<dbReference type="GO" id="GO:0031902">
    <property type="term" value="C:late endosome membrane"/>
    <property type="evidence" value="ECO:0007669"/>
    <property type="project" value="UniProtKB-SubCell"/>
</dbReference>
<organism evidence="11">
    <name type="scientific">Arion vulgaris</name>
    <dbReference type="NCBI Taxonomy" id="1028688"/>
    <lineage>
        <taxon>Eukaryota</taxon>
        <taxon>Metazoa</taxon>
        <taxon>Spiralia</taxon>
        <taxon>Lophotrochozoa</taxon>
        <taxon>Mollusca</taxon>
        <taxon>Gastropoda</taxon>
        <taxon>Heterobranchia</taxon>
        <taxon>Euthyneura</taxon>
        <taxon>Panpulmonata</taxon>
        <taxon>Eupulmonata</taxon>
        <taxon>Stylommatophora</taxon>
        <taxon>Helicina</taxon>
        <taxon>Arionoidea</taxon>
        <taxon>Arionidae</taxon>
        <taxon>Arion</taxon>
    </lineage>
</organism>
<evidence type="ECO:0000256" key="1">
    <source>
        <dbReference type="ARBA" id="ARBA00004414"/>
    </source>
</evidence>
<comment type="similarity">
    <text evidence="4">Belongs to the CDIP1/LITAF family.</text>
</comment>
<evidence type="ECO:0000256" key="5">
    <source>
        <dbReference type="ARBA" id="ARBA00022723"/>
    </source>
</evidence>
<evidence type="ECO:0000256" key="9">
    <source>
        <dbReference type="SAM" id="Phobius"/>
    </source>
</evidence>
<dbReference type="PROSITE" id="PS51837">
    <property type="entry name" value="LITAF"/>
    <property type="match status" value="1"/>
</dbReference>